<reference evidence="2" key="1">
    <citation type="submission" date="2022-11" db="EMBL/GenBank/DDBJ databases">
        <authorList>
            <person name="Scott C."/>
            <person name="Bruce N."/>
        </authorList>
    </citation>
    <scope>NUCLEOTIDE SEQUENCE</scope>
</reference>
<feature type="compositionally biased region" description="Acidic residues" evidence="1">
    <location>
        <begin position="121"/>
        <end position="136"/>
    </location>
</feature>
<sequence length="211" mass="21653">MDPIPGEFENVAKRAYPTGSGEIYTIWTTAALWNLSSVWFQIVYVLYSLTLPGGADEGGGDDFQHELADGGRDVAVHVNVLALAVHGDAEEGHPGQGETRAGGVQGKHVAEDEMLVPLRIDDEEAGREVAEEDEPRGEDPGPPDAAAALFAETPAARLVGDGAAPGDGEAEGDDEGGDAKGDEGIVGGGARADVAGPHHPFEGHGGGLEVS</sequence>
<gene>
    <name evidence="2" type="ORF">PPNO1_LOCUS9795</name>
</gene>
<keyword evidence="3" id="KW-1185">Reference proteome</keyword>
<feature type="compositionally biased region" description="Low complexity" evidence="1">
    <location>
        <begin position="144"/>
        <end position="167"/>
    </location>
</feature>
<feature type="region of interest" description="Disordered" evidence="1">
    <location>
        <begin position="87"/>
        <end position="211"/>
    </location>
</feature>
<proteinExistence type="predicted"/>
<accession>A0A9P1MET2</accession>
<protein>
    <submittedName>
        <fullName evidence="2">Uncharacterized protein</fullName>
    </submittedName>
</protein>
<organism evidence="2 3">
    <name type="scientific">Parascedosporium putredinis</name>
    <dbReference type="NCBI Taxonomy" id="1442378"/>
    <lineage>
        <taxon>Eukaryota</taxon>
        <taxon>Fungi</taxon>
        <taxon>Dikarya</taxon>
        <taxon>Ascomycota</taxon>
        <taxon>Pezizomycotina</taxon>
        <taxon>Sordariomycetes</taxon>
        <taxon>Hypocreomycetidae</taxon>
        <taxon>Microascales</taxon>
        <taxon>Microascaceae</taxon>
        <taxon>Parascedosporium</taxon>
    </lineage>
</organism>
<name>A0A9P1MET2_9PEZI</name>
<dbReference type="EMBL" id="CALLCH030000021">
    <property type="protein sequence ID" value="CAI4220255.1"/>
    <property type="molecule type" value="Genomic_DNA"/>
</dbReference>
<dbReference type="Proteomes" id="UP000838763">
    <property type="component" value="Unassembled WGS sequence"/>
</dbReference>
<evidence type="ECO:0000313" key="3">
    <source>
        <dbReference type="Proteomes" id="UP000838763"/>
    </source>
</evidence>
<evidence type="ECO:0000313" key="2">
    <source>
        <dbReference type="EMBL" id="CAI4220255.1"/>
    </source>
</evidence>
<dbReference type="AlphaFoldDB" id="A0A9P1MET2"/>
<comment type="caution">
    <text evidence="2">The sequence shown here is derived from an EMBL/GenBank/DDBJ whole genome shotgun (WGS) entry which is preliminary data.</text>
</comment>
<evidence type="ECO:0000256" key="1">
    <source>
        <dbReference type="SAM" id="MobiDB-lite"/>
    </source>
</evidence>